<dbReference type="KEGG" id="led:BBK82_44265"/>
<dbReference type="Pfam" id="PF01494">
    <property type="entry name" value="FAD_binding_3"/>
    <property type="match status" value="1"/>
</dbReference>
<comment type="similarity">
    <text evidence="2">Belongs to the PheA/TfdB FAD monooxygenase family.</text>
</comment>
<dbReference type="PANTHER" id="PTHR43004">
    <property type="entry name" value="TRK SYSTEM POTASSIUM UPTAKE PROTEIN"/>
    <property type="match status" value="1"/>
</dbReference>
<sequence>MRDERDCDVLVVGAGPTGLCTALMLAQHGVRVRVVDAKPGPVEQARAAIVHARTLEHFDRLGVAEAAVSRGLPITDVAIHEAGRHVGDMPLAGEGTADRTRFPYALALEQFETERVLVEALKEHHVDVEWNTPVTDLADTGADVRVGTDQGRTITARWLVGADGASSAVRGFVGQSFDGETYDQAGMLADVTLDVDLGVRRMRLNLTRGGFVGILPLASGRCRLFGVVPRELEQAPAQRKPSHEAYAPLASADLQQWFDGYFKVDARLKEIVWASMFRFHSRIASRFRVGNVFLAGDAAHIHNPAGGQGLNLGVGDAVNLAWKLAQVVNGEAPERLLDTYESERRPIARTVLKRTDLGFKLETGNSAVAVWMRTHVATRVVGVVSRLAPIRRMFFHMFSQLWIRYRDSPAVGPGTGQLRPGDRAPYAEIRPTPDGACSVLDLTHGAGYHVLLFGARSFDTDGLAARLDDRYTAAITTHVIPPEEEAAYRVYQANGPLLVLVRPDGHVAAVAEPHAVDGVVAFLDTVLTRVKSVRPGTDAA</sequence>
<dbReference type="AlphaFoldDB" id="A0A1B2HW55"/>
<evidence type="ECO:0000256" key="4">
    <source>
        <dbReference type="ARBA" id="ARBA00022827"/>
    </source>
</evidence>
<dbReference type="Pfam" id="PF21274">
    <property type="entry name" value="Rng_hyd_C"/>
    <property type="match status" value="1"/>
</dbReference>
<dbReference type="InterPro" id="IPR050641">
    <property type="entry name" value="RIFMO-like"/>
</dbReference>
<dbReference type="PRINTS" id="PR00420">
    <property type="entry name" value="RNGMNOXGNASE"/>
</dbReference>
<dbReference type="Proteomes" id="UP000093053">
    <property type="component" value="Chromosome"/>
</dbReference>
<proteinExistence type="inferred from homology"/>
<accession>A0A1B2HW55</accession>
<keyword evidence="7" id="KW-1185">Reference proteome</keyword>
<organism evidence="6 7">
    <name type="scientific">Lentzea guizhouensis</name>
    <dbReference type="NCBI Taxonomy" id="1586287"/>
    <lineage>
        <taxon>Bacteria</taxon>
        <taxon>Bacillati</taxon>
        <taxon>Actinomycetota</taxon>
        <taxon>Actinomycetes</taxon>
        <taxon>Pseudonocardiales</taxon>
        <taxon>Pseudonocardiaceae</taxon>
        <taxon>Lentzea</taxon>
    </lineage>
</organism>
<evidence type="ECO:0000256" key="2">
    <source>
        <dbReference type="ARBA" id="ARBA00007801"/>
    </source>
</evidence>
<evidence type="ECO:0000313" key="7">
    <source>
        <dbReference type="Proteomes" id="UP000093053"/>
    </source>
</evidence>
<dbReference type="SUPFAM" id="SSF51905">
    <property type="entry name" value="FAD/NAD(P)-binding domain"/>
    <property type="match status" value="1"/>
</dbReference>
<dbReference type="STRING" id="1586287.BBK82_44265"/>
<comment type="cofactor">
    <cofactor evidence="1">
        <name>FAD</name>
        <dbReference type="ChEBI" id="CHEBI:57692"/>
    </cofactor>
</comment>
<dbReference type="InterPro" id="IPR036249">
    <property type="entry name" value="Thioredoxin-like_sf"/>
</dbReference>
<dbReference type="Gene3D" id="3.30.70.2450">
    <property type="match status" value="1"/>
</dbReference>
<reference evidence="6 7" key="1">
    <citation type="submission" date="2016-07" db="EMBL/GenBank/DDBJ databases">
        <title>Complete genome sequence of the Lentzea guizhouensis DHS C013.</title>
        <authorList>
            <person name="Cao C."/>
        </authorList>
    </citation>
    <scope>NUCLEOTIDE SEQUENCE [LARGE SCALE GENOMIC DNA]</scope>
    <source>
        <strain evidence="6 7">DHS C013</strain>
    </source>
</reference>
<dbReference type="GO" id="GO:0071949">
    <property type="term" value="F:FAD binding"/>
    <property type="evidence" value="ECO:0007669"/>
    <property type="project" value="InterPro"/>
</dbReference>
<dbReference type="Gene3D" id="3.40.30.120">
    <property type="match status" value="1"/>
</dbReference>
<keyword evidence="4" id="KW-0274">FAD</keyword>
<dbReference type="SUPFAM" id="SSF52833">
    <property type="entry name" value="Thioredoxin-like"/>
    <property type="match status" value="1"/>
</dbReference>
<evidence type="ECO:0000259" key="5">
    <source>
        <dbReference type="Pfam" id="PF01494"/>
    </source>
</evidence>
<dbReference type="InterPro" id="IPR002938">
    <property type="entry name" value="FAD-bd"/>
</dbReference>
<evidence type="ECO:0000256" key="3">
    <source>
        <dbReference type="ARBA" id="ARBA00022630"/>
    </source>
</evidence>
<evidence type="ECO:0000256" key="1">
    <source>
        <dbReference type="ARBA" id="ARBA00001974"/>
    </source>
</evidence>
<keyword evidence="3" id="KW-0285">Flavoprotein</keyword>
<dbReference type="RefSeq" id="WP_065920247.1">
    <property type="nucleotide sequence ID" value="NZ_CP016793.1"/>
</dbReference>
<dbReference type="EMBL" id="CP016793">
    <property type="protein sequence ID" value="ANZ41912.1"/>
    <property type="molecule type" value="Genomic_DNA"/>
</dbReference>
<feature type="domain" description="FAD-binding" evidence="5">
    <location>
        <begin position="6"/>
        <end position="354"/>
    </location>
</feature>
<dbReference type="GO" id="GO:0016709">
    <property type="term" value="F:oxidoreductase activity, acting on paired donors, with incorporation or reduction of molecular oxygen, NAD(P)H as one donor, and incorporation of one atom of oxygen"/>
    <property type="evidence" value="ECO:0007669"/>
    <property type="project" value="UniProtKB-ARBA"/>
</dbReference>
<protein>
    <recommendedName>
        <fullName evidence="5">FAD-binding domain-containing protein</fullName>
    </recommendedName>
</protein>
<evidence type="ECO:0000313" key="6">
    <source>
        <dbReference type="EMBL" id="ANZ41912.1"/>
    </source>
</evidence>
<dbReference type="InterPro" id="IPR036188">
    <property type="entry name" value="FAD/NAD-bd_sf"/>
</dbReference>
<name>A0A1B2HW55_9PSEU</name>
<dbReference type="PANTHER" id="PTHR43004:SF19">
    <property type="entry name" value="BINDING MONOOXYGENASE, PUTATIVE (JCVI)-RELATED"/>
    <property type="match status" value="1"/>
</dbReference>
<dbReference type="Gene3D" id="3.50.50.60">
    <property type="entry name" value="FAD/NAD(P)-binding domain"/>
    <property type="match status" value="1"/>
</dbReference>
<gene>
    <name evidence="6" type="ORF">BBK82_44265</name>
</gene>